<evidence type="ECO:0000313" key="3">
    <source>
        <dbReference type="Proteomes" id="UP001597469"/>
    </source>
</evidence>
<accession>A0ABW5LYZ2</accession>
<feature type="compositionally biased region" description="Basic and acidic residues" evidence="1">
    <location>
        <begin position="25"/>
        <end position="41"/>
    </location>
</feature>
<dbReference type="EMBL" id="JBHULN010000001">
    <property type="protein sequence ID" value="MFD2569249.1"/>
    <property type="molecule type" value="Genomic_DNA"/>
</dbReference>
<keyword evidence="3" id="KW-1185">Reference proteome</keyword>
<sequence>MANQDPDKEDILRAKQAVSPAGLGDRSDKATRMPGNERPEDSPIDGLETDPENDVDDQDVSTTHPNRNRDGKPNLDKPAYGGT</sequence>
<organism evidence="2 3">
    <name type="scientific">Spirosoma soli</name>
    <dbReference type="NCBI Taxonomy" id="1770529"/>
    <lineage>
        <taxon>Bacteria</taxon>
        <taxon>Pseudomonadati</taxon>
        <taxon>Bacteroidota</taxon>
        <taxon>Cytophagia</taxon>
        <taxon>Cytophagales</taxon>
        <taxon>Cytophagaceae</taxon>
        <taxon>Spirosoma</taxon>
    </lineage>
</organism>
<dbReference type="Proteomes" id="UP001597469">
    <property type="component" value="Unassembled WGS sequence"/>
</dbReference>
<dbReference type="RefSeq" id="WP_381517982.1">
    <property type="nucleotide sequence ID" value="NZ_JBHULN010000001.1"/>
</dbReference>
<protein>
    <submittedName>
        <fullName evidence="2">Uncharacterized protein</fullName>
    </submittedName>
</protein>
<evidence type="ECO:0000256" key="1">
    <source>
        <dbReference type="SAM" id="MobiDB-lite"/>
    </source>
</evidence>
<evidence type="ECO:0000313" key="2">
    <source>
        <dbReference type="EMBL" id="MFD2569249.1"/>
    </source>
</evidence>
<proteinExistence type="predicted"/>
<name>A0ABW5LYZ2_9BACT</name>
<feature type="region of interest" description="Disordered" evidence="1">
    <location>
        <begin position="1"/>
        <end position="83"/>
    </location>
</feature>
<reference evidence="3" key="1">
    <citation type="journal article" date="2019" name="Int. J. Syst. Evol. Microbiol.">
        <title>The Global Catalogue of Microorganisms (GCM) 10K type strain sequencing project: providing services to taxonomists for standard genome sequencing and annotation.</title>
        <authorList>
            <consortium name="The Broad Institute Genomics Platform"/>
            <consortium name="The Broad Institute Genome Sequencing Center for Infectious Disease"/>
            <person name="Wu L."/>
            <person name="Ma J."/>
        </authorList>
    </citation>
    <scope>NUCLEOTIDE SEQUENCE [LARGE SCALE GENOMIC DNA]</scope>
    <source>
        <strain evidence="3">KCTC 42805</strain>
    </source>
</reference>
<feature type="compositionally biased region" description="Basic and acidic residues" evidence="1">
    <location>
        <begin position="1"/>
        <end position="13"/>
    </location>
</feature>
<feature type="compositionally biased region" description="Acidic residues" evidence="1">
    <location>
        <begin position="47"/>
        <end position="59"/>
    </location>
</feature>
<comment type="caution">
    <text evidence="2">The sequence shown here is derived from an EMBL/GenBank/DDBJ whole genome shotgun (WGS) entry which is preliminary data.</text>
</comment>
<gene>
    <name evidence="2" type="ORF">ACFSUS_01305</name>
</gene>